<dbReference type="eggNOG" id="COG0761">
    <property type="taxonomic scope" value="Bacteria"/>
</dbReference>
<dbReference type="CDD" id="cd13944">
    <property type="entry name" value="lytB_ispH"/>
    <property type="match status" value="1"/>
</dbReference>
<dbReference type="EMBL" id="ACBZ01000018">
    <property type="protein sequence ID" value="EEG50550.1"/>
    <property type="molecule type" value="Genomic_DNA"/>
</dbReference>
<keyword evidence="7" id="KW-1185">Reference proteome</keyword>
<proteinExistence type="predicted"/>
<keyword evidence="5" id="KW-0411">Iron-sulfur</keyword>
<accession>C0CI72</accession>
<dbReference type="GO" id="GO:0050992">
    <property type="term" value="P:dimethylallyl diphosphate biosynthetic process"/>
    <property type="evidence" value="ECO:0007669"/>
    <property type="project" value="InterPro"/>
</dbReference>
<dbReference type="Proteomes" id="UP000003100">
    <property type="component" value="Unassembled WGS sequence"/>
</dbReference>
<dbReference type="Gene3D" id="3.40.50.11270">
    <property type="match status" value="1"/>
</dbReference>
<keyword evidence="2" id="KW-0004">4Fe-4S</keyword>
<dbReference type="HOGENOM" id="CLU_027486_0_1_9"/>
<organism evidence="6 7">
    <name type="scientific">Blautia hydrogenotrophica (strain DSM 10507 / JCM 14656 / S5a33)</name>
    <name type="common">Ruminococcus hydrogenotrophicus</name>
    <dbReference type="NCBI Taxonomy" id="476272"/>
    <lineage>
        <taxon>Bacteria</taxon>
        <taxon>Bacillati</taxon>
        <taxon>Bacillota</taxon>
        <taxon>Clostridia</taxon>
        <taxon>Lachnospirales</taxon>
        <taxon>Lachnospiraceae</taxon>
        <taxon>Blautia</taxon>
    </lineage>
</organism>
<evidence type="ECO:0000256" key="5">
    <source>
        <dbReference type="ARBA" id="ARBA00023014"/>
    </source>
</evidence>
<dbReference type="PATRIC" id="fig|476272.21.peg.3541"/>
<evidence type="ECO:0008006" key="8">
    <source>
        <dbReference type="Google" id="ProtNLM"/>
    </source>
</evidence>
<protein>
    <recommendedName>
        <fullName evidence="8">4-hydroxy-3-methylbut-2-enyl diphosphate reductase</fullName>
    </recommendedName>
</protein>
<dbReference type="GO" id="GO:0046872">
    <property type="term" value="F:metal ion binding"/>
    <property type="evidence" value="ECO:0007669"/>
    <property type="project" value="UniProtKB-KW"/>
</dbReference>
<dbReference type="InterPro" id="IPR003451">
    <property type="entry name" value="LytB/IspH"/>
</dbReference>
<dbReference type="GO" id="GO:0051745">
    <property type="term" value="F:4-hydroxy-3-methylbut-2-enyl diphosphate reductase activity"/>
    <property type="evidence" value="ECO:0007669"/>
    <property type="project" value="InterPro"/>
</dbReference>
<dbReference type="PANTHER" id="PTHR30426:SF0">
    <property type="entry name" value="4-HYDROXY-3-METHYLBUT-2-ENYL DIPHOSPHATE REDUCTASE"/>
    <property type="match status" value="1"/>
</dbReference>
<gene>
    <name evidence="6" type="ORF">RUMHYD_00536</name>
</gene>
<reference evidence="6 7" key="2">
    <citation type="submission" date="2009-02" db="EMBL/GenBank/DDBJ databases">
        <title>Draft genome sequence of Blautia hydrogenotrophica DSM 10507 (Ruminococcus hydrogenotrophicus DSM 10507).</title>
        <authorList>
            <person name="Sudarsanam P."/>
            <person name="Ley R."/>
            <person name="Guruge J."/>
            <person name="Turnbaugh P.J."/>
            <person name="Mahowald M."/>
            <person name="Liep D."/>
            <person name="Gordon J."/>
        </authorList>
    </citation>
    <scope>NUCLEOTIDE SEQUENCE [LARGE SCALE GENOMIC DNA]</scope>
    <source>
        <strain evidence="7">DSM 10507 / JCM 14656 / S5a33</strain>
    </source>
</reference>
<dbReference type="Gene3D" id="3.40.1010.20">
    <property type="entry name" value="4-hydroxy-3-methylbut-2-enyl diphosphate reductase, catalytic domain"/>
    <property type="match status" value="2"/>
</dbReference>
<dbReference type="GO" id="GO:0051539">
    <property type="term" value="F:4 iron, 4 sulfur cluster binding"/>
    <property type="evidence" value="ECO:0007669"/>
    <property type="project" value="UniProtKB-KW"/>
</dbReference>
<keyword evidence="4" id="KW-0408">Iron</keyword>
<dbReference type="NCBIfam" id="TIGR00216">
    <property type="entry name" value="ispH_lytB"/>
    <property type="match status" value="1"/>
</dbReference>
<name>C0CI72_BLAHS</name>
<evidence type="ECO:0000256" key="3">
    <source>
        <dbReference type="ARBA" id="ARBA00022723"/>
    </source>
</evidence>
<evidence type="ECO:0000256" key="1">
    <source>
        <dbReference type="ARBA" id="ARBA00001966"/>
    </source>
</evidence>
<reference evidence="6 7" key="1">
    <citation type="submission" date="2009-01" db="EMBL/GenBank/DDBJ databases">
        <authorList>
            <person name="Fulton L."/>
            <person name="Clifton S."/>
            <person name="Fulton B."/>
            <person name="Xu J."/>
            <person name="Minx P."/>
            <person name="Pepin K.H."/>
            <person name="Johnson M."/>
            <person name="Bhonagiri V."/>
            <person name="Nash W.E."/>
            <person name="Mardis E.R."/>
            <person name="Wilson R.K."/>
        </authorList>
    </citation>
    <scope>NUCLEOTIDE SEQUENCE [LARGE SCALE GENOMIC DNA]</scope>
    <source>
        <strain evidence="7">DSM 10507 / JCM 14656 / S5a33</strain>
    </source>
</reference>
<dbReference type="GO" id="GO:0019288">
    <property type="term" value="P:isopentenyl diphosphate biosynthetic process, methylerythritol 4-phosphate pathway"/>
    <property type="evidence" value="ECO:0007669"/>
    <property type="project" value="InterPro"/>
</dbReference>
<dbReference type="Pfam" id="PF02401">
    <property type="entry name" value="LYTB"/>
    <property type="match status" value="1"/>
</dbReference>
<evidence type="ECO:0000313" key="7">
    <source>
        <dbReference type="Proteomes" id="UP000003100"/>
    </source>
</evidence>
<evidence type="ECO:0000256" key="4">
    <source>
        <dbReference type="ARBA" id="ARBA00023004"/>
    </source>
</evidence>
<keyword evidence="3" id="KW-0479">Metal-binding</keyword>
<dbReference type="AlphaFoldDB" id="C0CI72"/>
<comment type="caution">
    <text evidence="6">The sequence shown here is derived from an EMBL/GenBank/DDBJ whole genome shotgun (WGS) entry which is preliminary data.</text>
</comment>
<comment type="cofactor">
    <cofactor evidence="1">
        <name>[4Fe-4S] cluster</name>
        <dbReference type="ChEBI" id="CHEBI:49883"/>
    </cofactor>
</comment>
<evidence type="ECO:0000313" key="6">
    <source>
        <dbReference type="EMBL" id="EEG50550.1"/>
    </source>
</evidence>
<sequence length="198" mass="22165">MESLGLSYVDVTCPNVLKIHKIVERESKAGKNIVIIGNAKHPEVEGICGWSVSKPVVIETVEEAEEYQAMNGNPVCIVSQTTFNYNKFKDLVEILEKKRYDNNVLNTICNATEDRQRETKQIAKEVDTMLVIGGKHSSNTQKLYEISKCECGNTYYIQSPVDLDSEMFQSSSCVGITAGASTPNKIIEEVQKHVRIKF</sequence>
<dbReference type="PANTHER" id="PTHR30426">
    <property type="entry name" value="4-HYDROXY-3-METHYLBUT-2-ENYL DIPHOSPHATE REDUCTASE"/>
    <property type="match status" value="1"/>
</dbReference>
<evidence type="ECO:0000256" key="2">
    <source>
        <dbReference type="ARBA" id="ARBA00022485"/>
    </source>
</evidence>